<gene>
    <name evidence="1" type="ORF">NBRC3278_3358</name>
</gene>
<proteinExistence type="predicted"/>
<sequence length="96" mass="11066">MDALKLMVDQGHLDERIQVTEPVIIHEPLQIRHMPDNLPPVLRRHKNYFPCTLVLQSRSRGVSKPVSPLLEPLENRDQPLVQNQAIGFLQQPKSQM</sequence>
<evidence type="ECO:0000313" key="2">
    <source>
        <dbReference type="Proteomes" id="UP000287385"/>
    </source>
</evidence>
<organism evidence="1 2">
    <name type="scientific">Acetobacter pasteurianus NBRC 3278</name>
    <dbReference type="NCBI Taxonomy" id="1226660"/>
    <lineage>
        <taxon>Bacteria</taxon>
        <taxon>Pseudomonadati</taxon>
        <taxon>Pseudomonadota</taxon>
        <taxon>Alphaproteobacteria</taxon>
        <taxon>Acetobacterales</taxon>
        <taxon>Acetobacteraceae</taxon>
        <taxon>Acetobacter</taxon>
    </lineage>
</organism>
<protein>
    <submittedName>
        <fullName evidence="1">Uncharacterized protein</fullName>
    </submittedName>
</protein>
<dbReference type="Proteomes" id="UP000287385">
    <property type="component" value="Unassembled WGS sequence"/>
</dbReference>
<comment type="caution">
    <text evidence="1">The sequence shown here is derived from an EMBL/GenBank/DDBJ whole genome shotgun (WGS) entry which is preliminary data.</text>
</comment>
<name>A0A401X8M9_ACEPA</name>
<keyword evidence="2" id="KW-1185">Reference proteome</keyword>
<reference evidence="1 2" key="1">
    <citation type="submission" date="2016-06" db="EMBL/GenBank/DDBJ databases">
        <title>Acetobacter pasteurianus NBRC 3278 whole genome sequencing project.</title>
        <authorList>
            <person name="Matsutani M."/>
            <person name="Shiwa Y."/>
            <person name="Okamoto-Kainuma A."/>
            <person name="Ishikawa M."/>
            <person name="Koizumi Y."/>
            <person name="Yoshikawa H."/>
            <person name="Yakushi T."/>
            <person name="Matsushita K."/>
        </authorList>
    </citation>
    <scope>NUCLEOTIDE SEQUENCE [LARGE SCALE GENOMIC DNA]</scope>
    <source>
        <strain evidence="1 2">NBRC 3278</strain>
    </source>
</reference>
<evidence type="ECO:0000313" key="1">
    <source>
        <dbReference type="EMBL" id="GCD64265.1"/>
    </source>
</evidence>
<dbReference type="EMBL" id="BDEV01000181">
    <property type="protein sequence ID" value="GCD64265.1"/>
    <property type="molecule type" value="Genomic_DNA"/>
</dbReference>
<dbReference type="AlphaFoldDB" id="A0A401X8M9"/>
<accession>A0A401X8M9</accession>